<sequence length="410" mass="42310">MYIAASRTSDVAAGTERKPALKRVSANVVALGVVSLVTDVSSEMVTAVLPLYLVLGLGLNPLQFGLLDGLYAGATAVVRVLGGHLADRWRRLKAVAGFGYGLSAVCKLGLIAAGSSVAAIGVVLAADRTGKGMRTAPRDALISLSSEPDALGRSFGVHRALDTVGAFLGPLVAMAVLALSLGSYPSVFFTSFCVAAIAVLLLALFVRDRPGAVDRAAVSARAAFGLLRAEDFRRVTLWAALLGLVTVGDSFVYLVLQRRWEIAATFFPLLPLGTAGVYLVLAVPLGRLADRVGRWPVFLGGHAALVVALVLLCGPRAGLWLAVVALGLHGVFYAATDGVLMAAAGPLIPAGLRATGMAVVQTGQAVARMLSSVLFGLAWTLWDLRPAVLVAAACLAAVALAAAFVKPVRP</sequence>
<evidence type="ECO:0000256" key="5">
    <source>
        <dbReference type="SAM" id="Phobius"/>
    </source>
</evidence>
<feature type="transmembrane region" description="Helical" evidence="5">
    <location>
        <begin position="20"/>
        <end position="38"/>
    </location>
</feature>
<feature type="transmembrane region" description="Helical" evidence="5">
    <location>
        <begin position="295"/>
        <end position="312"/>
    </location>
</feature>
<dbReference type="PANTHER" id="PTHR23518">
    <property type="entry name" value="C-METHYLTRANSFERASE"/>
    <property type="match status" value="1"/>
</dbReference>
<feature type="transmembrane region" description="Helical" evidence="5">
    <location>
        <begin position="69"/>
        <end position="86"/>
    </location>
</feature>
<feature type="transmembrane region" description="Helical" evidence="5">
    <location>
        <begin position="388"/>
        <end position="405"/>
    </location>
</feature>
<evidence type="ECO:0000313" key="7">
    <source>
        <dbReference type="EMBL" id="OXM63615.1"/>
    </source>
</evidence>
<proteinExistence type="predicted"/>
<dbReference type="EMBL" id="NMUL01000032">
    <property type="protein sequence ID" value="OXM63615.1"/>
    <property type="molecule type" value="Genomic_DNA"/>
</dbReference>
<dbReference type="PROSITE" id="PS50850">
    <property type="entry name" value="MFS"/>
    <property type="match status" value="1"/>
</dbReference>
<keyword evidence="3 5" id="KW-1133">Transmembrane helix</keyword>
<comment type="subcellular location">
    <subcellularLocation>
        <location evidence="1">Cell membrane</location>
        <topology evidence="1">Multi-pass membrane protein</topology>
    </subcellularLocation>
</comment>
<reference evidence="8" key="1">
    <citation type="submission" date="2017-07" db="EMBL/GenBank/DDBJ databases">
        <title>Comparative genome mining reveals phylogenetic distribution patterns of secondary metabolites in Amycolatopsis.</title>
        <authorList>
            <person name="Adamek M."/>
            <person name="Alanjary M."/>
            <person name="Sales-Ortells H."/>
            <person name="Goodfellow M."/>
            <person name="Bull A.T."/>
            <person name="Kalinowski J."/>
            <person name="Ziemert N."/>
        </authorList>
    </citation>
    <scope>NUCLEOTIDE SEQUENCE [LARGE SCALE GENOMIC DNA]</scope>
    <source>
        <strain evidence="8">H5</strain>
    </source>
</reference>
<keyword evidence="8" id="KW-1185">Reference proteome</keyword>
<evidence type="ECO:0000313" key="8">
    <source>
        <dbReference type="Proteomes" id="UP000215199"/>
    </source>
</evidence>
<dbReference type="SUPFAM" id="SSF103473">
    <property type="entry name" value="MFS general substrate transporter"/>
    <property type="match status" value="1"/>
</dbReference>
<dbReference type="InterPro" id="IPR011701">
    <property type="entry name" value="MFS"/>
</dbReference>
<comment type="caution">
    <text evidence="7">The sequence shown here is derived from an EMBL/GenBank/DDBJ whole genome shotgun (WGS) entry which is preliminary data.</text>
</comment>
<feature type="transmembrane region" description="Helical" evidence="5">
    <location>
        <begin position="160"/>
        <end position="181"/>
    </location>
</feature>
<feature type="transmembrane region" description="Helical" evidence="5">
    <location>
        <begin position="187"/>
        <end position="206"/>
    </location>
</feature>
<evidence type="ECO:0000256" key="1">
    <source>
        <dbReference type="ARBA" id="ARBA00004651"/>
    </source>
</evidence>
<dbReference type="GO" id="GO:0022857">
    <property type="term" value="F:transmembrane transporter activity"/>
    <property type="evidence" value="ECO:0007669"/>
    <property type="project" value="InterPro"/>
</dbReference>
<feature type="transmembrane region" description="Helical" evidence="5">
    <location>
        <begin position="318"/>
        <end position="344"/>
    </location>
</feature>
<evidence type="ECO:0000259" key="6">
    <source>
        <dbReference type="PROSITE" id="PS50850"/>
    </source>
</evidence>
<feature type="transmembrane region" description="Helical" evidence="5">
    <location>
        <begin position="235"/>
        <end position="256"/>
    </location>
</feature>
<dbReference type="GO" id="GO:0005886">
    <property type="term" value="C:plasma membrane"/>
    <property type="evidence" value="ECO:0007669"/>
    <property type="project" value="UniProtKB-SubCell"/>
</dbReference>
<name>A0A229SX21_9PSEU</name>
<keyword evidence="2 5" id="KW-0812">Transmembrane</keyword>
<dbReference type="OrthoDB" id="9803985at2"/>
<protein>
    <submittedName>
        <fullName evidence="7">MFS transporter</fullName>
    </submittedName>
</protein>
<dbReference type="AlphaFoldDB" id="A0A229SX21"/>
<dbReference type="InterPro" id="IPR036259">
    <property type="entry name" value="MFS_trans_sf"/>
</dbReference>
<dbReference type="Proteomes" id="UP000215199">
    <property type="component" value="Unassembled WGS sequence"/>
</dbReference>
<gene>
    <name evidence="7" type="ORF">CF165_29845</name>
</gene>
<dbReference type="Pfam" id="PF07690">
    <property type="entry name" value="MFS_1"/>
    <property type="match status" value="2"/>
</dbReference>
<feature type="transmembrane region" description="Helical" evidence="5">
    <location>
        <begin position="98"/>
        <end position="126"/>
    </location>
</feature>
<evidence type="ECO:0000256" key="2">
    <source>
        <dbReference type="ARBA" id="ARBA00022692"/>
    </source>
</evidence>
<dbReference type="InterPro" id="IPR020846">
    <property type="entry name" value="MFS_dom"/>
</dbReference>
<dbReference type="RefSeq" id="WP_093950923.1">
    <property type="nucleotide sequence ID" value="NZ_NMUL01000032.1"/>
</dbReference>
<accession>A0A229SX21</accession>
<feature type="transmembrane region" description="Helical" evidence="5">
    <location>
        <begin position="365"/>
        <end position="382"/>
    </location>
</feature>
<feature type="transmembrane region" description="Helical" evidence="5">
    <location>
        <begin position="262"/>
        <end position="283"/>
    </location>
</feature>
<dbReference type="PANTHER" id="PTHR23518:SF2">
    <property type="entry name" value="MAJOR FACILITATOR SUPERFAMILY TRANSPORTER"/>
    <property type="match status" value="1"/>
</dbReference>
<dbReference type="Gene3D" id="1.20.1250.20">
    <property type="entry name" value="MFS general substrate transporter like domains"/>
    <property type="match status" value="2"/>
</dbReference>
<dbReference type="CDD" id="cd17370">
    <property type="entry name" value="MFS_MJ1317_like"/>
    <property type="match status" value="1"/>
</dbReference>
<evidence type="ECO:0000256" key="3">
    <source>
        <dbReference type="ARBA" id="ARBA00022989"/>
    </source>
</evidence>
<feature type="domain" description="Major facilitator superfamily (MFS) profile" evidence="6">
    <location>
        <begin position="27"/>
        <end position="410"/>
    </location>
</feature>
<organism evidence="7 8">
    <name type="scientific">Amycolatopsis vastitatis</name>
    <dbReference type="NCBI Taxonomy" id="1905142"/>
    <lineage>
        <taxon>Bacteria</taxon>
        <taxon>Bacillati</taxon>
        <taxon>Actinomycetota</taxon>
        <taxon>Actinomycetes</taxon>
        <taxon>Pseudonocardiales</taxon>
        <taxon>Pseudonocardiaceae</taxon>
        <taxon>Amycolatopsis</taxon>
    </lineage>
</organism>
<evidence type="ECO:0000256" key="4">
    <source>
        <dbReference type="ARBA" id="ARBA00023136"/>
    </source>
</evidence>
<keyword evidence="4 5" id="KW-0472">Membrane</keyword>